<evidence type="ECO:0000256" key="1">
    <source>
        <dbReference type="ARBA" id="ARBA00023015"/>
    </source>
</evidence>
<feature type="domain" description="HTH luxR-type" evidence="5">
    <location>
        <begin position="401"/>
        <end position="466"/>
    </location>
</feature>
<dbReference type="SMART" id="SM00421">
    <property type="entry name" value="HTH_LUXR"/>
    <property type="match status" value="1"/>
</dbReference>
<dbReference type="PRINTS" id="PR00038">
    <property type="entry name" value="HTHLUXR"/>
</dbReference>
<accession>A0A1M4X4V0</accession>
<gene>
    <name evidence="6" type="ORF">SAMN02746064_01421</name>
</gene>
<feature type="transmembrane region" description="Helical" evidence="4">
    <location>
        <begin position="317"/>
        <end position="339"/>
    </location>
</feature>
<keyword evidence="1" id="KW-0805">Transcription regulation</keyword>
<feature type="transmembrane region" description="Helical" evidence="4">
    <location>
        <begin position="47"/>
        <end position="66"/>
    </location>
</feature>
<reference evidence="6 7" key="1">
    <citation type="submission" date="2016-11" db="EMBL/GenBank/DDBJ databases">
        <authorList>
            <person name="Jaros S."/>
            <person name="Januszkiewicz K."/>
            <person name="Wedrychowicz H."/>
        </authorList>
    </citation>
    <scope>NUCLEOTIDE SEQUENCE [LARGE SCALE GENOMIC DNA]</scope>
    <source>
        <strain evidence="6 7">DSM 14828</strain>
    </source>
</reference>
<evidence type="ECO:0000313" key="7">
    <source>
        <dbReference type="Proteomes" id="UP000184251"/>
    </source>
</evidence>
<keyword evidence="4" id="KW-0472">Membrane</keyword>
<feature type="transmembrane region" description="Helical" evidence="4">
    <location>
        <begin position="98"/>
        <end position="118"/>
    </location>
</feature>
<feature type="transmembrane region" description="Helical" evidence="4">
    <location>
        <begin position="230"/>
        <end position="249"/>
    </location>
</feature>
<feature type="transmembrane region" description="Helical" evidence="4">
    <location>
        <begin position="198"/>
        <end position="218"/>
    </location>
</feature>
<feature type="transmembrane region" description="Helical" evidence="4">
    <location>
        <begin position="345"/>
        <end position="366"/>
    </location>
</feature>
<keyword evidence="4" id="KW-0812">Transmembrane</keyword>
<name>A0A1M4X4V0_9FIRM</name>
<evidence type="ECO:0000313" key="6">
    <source>
        <dbReference type="EMBL" id="SHE88383.1"/>
    </source>
</evidence>
<dbReference type="Proteomes" id="UP000184251">
    <property type="component" value="Unassembled WGS sequence"/>
</dbReference>
<dbReference type="InterPro" id="IPR036388">
    <property type="entry name" value="WH-like_DNA-bd_sf"/>
</dbReference>
<evidence type="ECO:0000259" key="5">
    <source>
        <dbReference type="PROSITE" id="PS50043"/>
    </source>
</evidence>
<feature type="transmembrane region" description="Helical" evidence="4">
    <location>
        <begin position="281"/>
        <end position="305"/>
    </location>
</feature>
<dbReference type="RefSeq" id="WP_073270541.1">
    <property type="nucleotide sequence ID" value="NZ_FQTU01000008.1"/>
</dbReference>
<dbReference type="AlphaFoldDB" id="A0A1M4X4V0"/>
<protein>
    <submittedName>
        <fullName evidence="6">Regulatory protein, luxR family</fullName>
    </submittedName>
</protein>
<proteinExistence type="predicted"/>
<feature type="transmembrane region" description="Helical" evidence="4">
    <location>
        <begin position="156"/>
        <end position="173"/>
    </location>
</feature>
<keyword evidence="4" id="KW-1133">Transmembrane helix</keyword>
<feature type="transmembrane region" description="Helical" evidence="4">
    <location>
        <begin position="130"/>
        <end position="150"/>
    </location>
</feature>
<dbReference type="PROSITE" id="PS00622">
    <property type="entry name" value="HTH_LUXR_1"/>
    <property type="match status" value="1"/>
</dbReference>
<dbReference type="PROSITE" id="PS50043">
    <property type="entry name" value="HTH_LUXR_2"/>
    <property type="match status" value="1"/>
</dbReference>
<keyword evidence="2" id="KW-0238">DNA-binding</keyword>
<dbReference type="SUPFAM" id="SSF103473">
    <property type="entry name" value="MFS general substrate transporter"/>
    <property type="match status" value="1"/>
</dbReference>
<dbReference type="STRING" id="1120975.SAMN02746064_01421"/>
<dbReference type="InterPro" id="IPR000792">
    <property type="entry name" value="Tscrpt_reg_LuxR_C"/>
</dbReference>
<evidence type="ECO:0000256" key="2">
    <source>
        <dbReference type="ARBA" id="ARBA00023125"/>
    </source>
</evidence>
<feature type="transmembrane region" description="Helical" evidence="4">
    <location>
        <begin position="73"/>
        <end position="92"/>
    </location>
</feature>
<dbReference type="PANTHER" id="PTHR44688:SF16">
    <property type="entry name" value="DNA-BINDING TRANSCRIPTIONAL ACTIVATOR DEVR_DOSR"/>
    <property type="match status" value="1"/>
</dbReference>
<dbReference type="SUPFAM" id="SSF46894">
    <property type="entry name" value="C-terminal effector domain of the bipartite response regulators"/>
    <property type="match status" value="1"/>
</dbReference>
<keyword evidence="3" id="KW-0804">Transcription</keyword>
<dbReference type="CDD" id="cd06170">
    <property type="entry name" value="LuxR_C_like"/>
    <property type="match status" value="1"/>
</dbReference>
<dbReference type="Gene3D" id="1.10.10.10">
    <property type="entry name" value="Winged helix-like DNA-binding domain superfamily/Winged helix DNA-binding domain"/>
    <property type="match status" value="1"/>
</dbReference>
<dbReference type="GO" id="GO:0006355">
    <property type="term" value="P:regulation of DNA-templated transcription"/>
    <property type="evidence" value="ECO:0007669"/>
    <property type="project" value="InterPro"/>
</dbReference>
<dbReference type="GO" id="GO:0003677">
    <property type="term" value="F:DNA binding"/>
    <property type="evidence" value="ECO:0007669"/>
    <property type="project" value="UniProtKB-KW"/>
</dbReference>
<keyword evidence="7" id="KW-1185">Reference proteome</keyword>
<dbReference type="InterPro" id="IPR016032">
    <property type="entry name" value="Sig_transdc_resp-reg_C-effctor"/>
</dbReference>
<dbReference type="PANTHER" id="PTHR44688">
    <property type="entry name" value="DNA-BINDING TRANSCRIPTIONAL ACTIVATOR DEVR_DOSR"/>
    <property type="match status" value="1"/>
</dbReference>
<dbReference type="Pfam" id="PF00196">
    <property type="entry name" value="GerE"/>
    <property type="match status" value="1"/>
</dbReference>
<dbReference type="InterPro" id="IPR036259">
    <property type="entry name" value="MFS_trans_sf"/>
</dbReference>
<organism evidence="6 7">
    <name type="scientific">Alkalibacter saccharofermentans DSM 14828</name>
    <dbReference type="NCBI Taxonomy" id="1120975"/>
    <lineage>
        <taxon>Bacteria</taxon>
        <taxon>Bacillati</taxon>
        <taxon>Bacillota</taxon>
        <taxon>Clostridia</taxon>
        <taxon>Eubacteriales</taxon>
        <taxon>Eubacteriaceae</taxon>
        <taxon>Alkalibacter</taxon>
    </lineage>
</organism>
<evidence type="ECO:0000256" key="4">
    <source>
        <dbReference type="SAM" id="Phobius"/>
    </source>
</evidence>
<evidence type="ECO:0000256" key="3">
    <source>
        <dbReference type="ARBA" id="ARBA00023163"/>
    </source>
</evidence>
<dbReference type="OrthoDB" id="9779069at2"/>
<sequence>MGNFSAKSLTVGCFSLFSSWLLAVVFKGPIMYGLIEGAGVDILSYPYYAVALHAAGLISSGFVISSVAEAKKILSSVVALCFVGSLVFLLPYTILWEISIIAMSFASGIFIGGWAFFLKHYIKKENAFEAIAMVLICSNAGFMILSILTVHTNGRAGLLGSLLFLAASFILGSKAKKIEPDLSNADEGSDSDKNMKPAYCLALFIFMITLNSGFMYEVVAPEFGHLTKIASYYFVLPYMLAVFFIFKFPKGRLRSYALYIGLSLLGISYVLFLILDRSIMSYLGINGLMIGALGIFDIFWWSVLAGLFKYYKNPAKVFGLGLGINVIGISAGSMFTGFLSGIYDVAAVTMVAFIVVFVVLMLLPVLNEQLTKVMGYHVFLYSGTVGVASRGNTGMQEELIHNSSLAEFTDREKEIAALLVKGYTYKVIAAELYVSENTIKYHVKNLYSKSEVKNKMDFIKKYRNDFVAG</sequence>
<dbReference type="EMBL" id="FQTU01000008">
    <property type="protein sequence ID" value="SHE88383.1"/>
    <property type="molecule type" value="Genomic_DNA"/>
</dbReference>
<feature type="transmembrane region" description="Helical" evidence="4">
    <location>
        <begin position="256"/>
        <end position="275"/>
    </location>
</feature>